<reference evidence="3" key="1">
    <citation type="submission" date="2025-08" db="UniProtKB">
        <authorList>
            <consortium name="RefSeq"/>
        </authorList>
    </citation>
    <scope>IDENTIFICATION</scope>
    <source>
        <tissue evidence="3">Brain</tissue>
    </source>
</reference>
<feature type="compositionally biased region" description="Basic residues" evidence="1">
    <location>
        <begin position="139"/>
        <end position="149"/>
    </location>
</feature>
<dbReference type="Proteomes" id="UP000000715">
    <property type="component" value="Unplaced"/>
</dbReference>
<feature type="compositionally biased region" description="Pro residues" evidence="1">
    <location>
        <begin position="152"/>
        <end position="171"/>
    </location>
</feature>
<evidence type="ECO:0000256" key="1">
    <source>
        <dbReference type="SAM" id="MobiDB-lite"/>
    </source>
</evidence>
<dbReference type="GeneID" id="123388298"/>
<dbReference type="AlphaFoldDB" id="A0A8U0RI53"/>
<feature type="compositionally biased region" description="Polar residues" evidence="1">
    <location>
        <begin position="191"/>
        <end position="201"/>
    </location>
</feature>
<evidence type="ECO:0000313" key="3">
    <source>
        <dbReference type="RefSeq" id="XP_044923687.1"/>
    </source>
</evidence>
<accession>A0A8U0RI53</accession>
<gene>
    <name evidence="3" type="primary">LOC123388298</name>
</gene>
<name>A0A8U0RI53_MUSPF</name>
<feature type="region of interest" description="Disordered" evidence="1">
    <location>
        <begin position="1"/>
        <end position="71"/>
    </location>
</feature>
<proteinExistence type="predicted"/>
<dbReference type="RefSeq" id="XP_044923687.1">
    <property type="nucleotide sequence ID" value="XM_045067752.1"/>
</dbReference>
<evidence type="ECO:0000313" key="2">
    <source>
        <dbReference type="Proteomes" id="UP000000715"/>
    </source>
</evidence>
<organism evidence="2 3">
    <name type="scientific">Mustela putorius furo</name>
    <name type="common">European domestic ferret</name>
    <name type="synonym">Mustela furo</name>
    <dbReference type="NCBI Taxonomy" id="9669"/>
    <lineage>
        <taxon>Eukaryota</taxon>
        <taxon>Metazoa</taxon>
        <taxon>Chordata</taxon>
        <taxon>Craniata</taxon>
        <taxon>Vertebrata</taxon>
        <taxon>Euteleostomi</taxon>
        <taxon>Mammalia</taxon>
        <taxon>Eutheria</taxon>
        <taxon>Laurasiatheria</taxon>
        <taxon>Carnivora</taxon>
        <taxon>Caniformia</taxon>
        <taxon>Musteloidea</taxon>
        <taxon>Mustelidae</taxon>
        <taxon>Mustelinae</taxon>
        <taxon>Mustela</taxon>
    </lineage>
</organism>
<sequence>MSRRRGAAPRPLGLYLRGWESLPDPLGTERRVLAATGSEPAGRAARNPERAAGHPGTCSPGRRMGPRTPIHTCAPQPGSALSPAPGSRRAKGSCFFEGRAAARRRLGARRQPPGVESRPPRRAALARLCPPSPALGARYRTRTAGRRAPLRNPIPPPVPTSRGPSRPPGRPPGGDKPRERGGSGGALRTLSPPTVLSSQPSILFPNQVSTPFRAAKPPKEQIPSQRGQGCDEIWDHNMVRGFLILV</sequence>
<feature type="region of interest" description="Disordered" evidence="1">
    <location>
        <begin position="104"/>
        <end position="201"/>
    </location>
</feature>
<keyword evidence="2" id="KW-1185">Reference proteome</keyword>
<protein>
    <submittedName>
        <fullName evidence="3">Translation initiation factor IF-2-like</fullName>
    </submittedName>
</protein>
<feature type="compositionally biased region" description="Low complexity" evidence="1">
    <location>
        <begin position="122"/>
        <end position="138"/>
    </location>
</feature>